<comment type="caution">
    <text evidence="3">The sequence shown here is derived from an EMBL/GenBank/DDBJ whole genome shotgun (WGS) entry which is preliminary data.</text>
</comment>
<proteinExistence type="predicted"/>
<gene>
    <name evidence="3" type="ORF">ACFPOE_15895</name>
</gene>
<protein>
    <submittedName>
        <fullName evidence="3">DUF4142 domain-containing protein</fullName>
    </submittedName>
</protein>
<evidence type="ECO:0000259" key="2">
    <source>
        <dbReference type="Pfam" id="PF13628"/>
    </source>
</evidence>
<dbReference type="Proteomes" id="UP001596037">
    <property type="component" value="Unassembled WGS sequence"/>
</dbReference>
<dbReference type="PANTHER" id="PTHR38593">
    <property type="entry name" value="BLR2558 PROTEIN"/>
    <property type="match status" value="1"/>
</dbReference>
<dbReference type="PANTHER" id="PTHR38593:SF1">
    <property type="entry name" value="BLR2558 PROTEIN"/>
    <property type="match status" value="1"/>
</dbReference>
<evidence type="ECO:0000256" key="1">
    <source>
        <dbReference type="SAM" id="MobiDB-lite"/>
    </source>
</evidence>
<evidence type="ECO:0000313" key="4">
    <source>
        <dbReference type="Proteomes" id="UP001596037"/>
    </source>
</evidence>
<name>A0ABW0NGB7_9BURK</name>
<sequence length="221" mass="23973">MTAPPTIYSSAPPSIAVAVPRAPRPTFAAAAAVSATRMAPEAREERMFLRNAAAQSRFELEASRQAFAKSSNPRVRELSAALINHHNTVGLELAHLLNARGMAAPMLSNEQTRALKRMNKLAGSKFDAVYMQQVGMGQAAVARDYEKASAVIHEPQVNAWIVKTLANTRYFQNMAERSLPADPQLARWNRAGKPQTRAPMPGVQPVSSTATAVRLSVSNSR</sequence>
<dbReference type="EMBL" id="JBHSMF010000009">
    <property type="protein sequence ID" value="MFC5499030.1"/>
    <property type="molecule type" value="Genomic_DNA"/>
</dbReference>
<feature type="compositionally biased region" description="Polar residues" evidence="1">
    <location>
        <begin position="205"/>
        <end position="221"/>
    </location>
</feature>
<dbReference type="RefSeq" id="WP_376851104.1">
    <property type="nucleotide sequence ID" value="NZ_JBHSMF010000009.1"/>
</dbReference>
<feature type="domain" description="DUF4142" evidence="2">
    <location>
        <begin position="45"/>
        <end position="176"/>
    </location>
</feature>
<accession>A0ABW0NGB7</accession>
<feature type="region of interest" description="Disordered" evidence="1">
    <location>
        <begin position="192"/>
        <end position="221"/>
    </location>
</feature>
<dbReference type="InterPro" id="IPR012347">
    <property type="entry name" value="Ferritin-like"/>
</dbReference>
<evidence type="ECO:0000313" key="3">
    <source>
        <dbReference type="EMBL" id="MFC5499030.1"/>
    </source>
</evidence>
<organism evidence="3 4">
    <name type="scientific">Caenimonas terrae</name>
    <dbReference type="NCBI Taxonomy" id="696074"/>
    <lineage>
        <taxon>Bacteria</taxon>
        <taxon>Pseudomonadati</taxon>
        <taxon>Pseudomonadota</taxon>
        <taxon>Betaproteobacteria</taxon>
        <taxon>Burkholderiales</taxon>
        <taxon>Comamonadaceae</taxon>
        <taxon>Caenimonas</taxon>
    </lineage>
</organism>
<keyword evidence="4" id="KW-1185">Reference proteome</keyword>
<dbReference type="Pfam" id="PF13628">
    <property type="entry name" value="DUF4142"/>
    <property type="match status" value="1"/>
</dbReference>
<dbReference type="InterPro" id="IPR025419">
    <property type="entry name" value="DUF4142"/>
</dbReference>
<dbReference type="Gene3D" id="1.20.1260.10">
    <property type="match status" value="1"/>
</dbReference>
<reference evidence="4" key="1">
    <citation type="journal article" date="2019" name="Int. J. Syst. Evol. Microbiol.">
        <title>The Global Catalogue of Microorganisms (GCM) 10K type strain sequencing project: providing services to taxonomists for standard genome sequencing and annotation.</title>
        <authorList>
            <consortium name="The Broad Institute Genomics Platform"/>
            <consortium name="The Broad Institute Genome Sequencing Center for Infectious Disease"/>
            <person name="Wu L."/>
            <person name="Ma J."/>
        </authorList>
    </citation>
    <scope>NUCLEOTIDE SEQUENCE [LARGE SCALE GENOMIC DNA]</scope>
    <source>
        <strain evidence="4">CCUG 57401</strain>
    </source>
</reference>